<evidence type="ECO:0000313" key="3">
    <source>
        <dbReference type="Proteomes" id="UP000258613"/>
    </source>
</evidence>
<feature type="region of interest" description="Disordered" evidence="1">
    <location>
        <begin position="1"/>
        <end position="24"/>
    </location>
</feature>
<proteinExistence type="predicted"/>
<name>A0A346PK82_9EURY</name>
<reference evidence="2 3" key="1">
    <citation type="submission" date="2018-02" db="EMBL/GenBank/DDBJ databases">
        <title>Phenotypic and genomic properties of facultatively anaerobic sulfur-reducing natronoarchaea from hypersaline soda lakes.</title>
        <authorList>
            <person name="Sorokin D.Y."/>
            <person name="Kublanov I.V."/>
            <person name="Roman P."/>
            <person name="Sinninghe Damste J.S."/>
            <person name="Golyshin P.N."/>
            <person name="Rojo D."/>
            <person name="Ciordia S."/>
            <person name="Mena M.D.C."/>
            <person name="Ferrer M."/>
            <person name="Messina E."/>
            <person name="Smedile F."/>
            <person name="La Spada G."/>
            <person name="La Cono V."/>
            <person name="Yakimov M.M."/>
        </authorList>
    </citation>
    <scope>NUCLEOTIDE SEQUENCE [LARGE SCALE GENOMIC DNA]</scope>
    <source>
        <strain evidence="2 3">AArc-Mg</strain>
        <plasmid evidence="3">paarc-mg-01</plasmid>
    </source>
</reference>
<dbReference type="KEGG" id="nag:AArcMg_4102"/>
<accession>A0A346PK82</accession>
<feature type="region of interest" description="Disordered" evidence="1">
    <location>
        <begin position="44"/>
        <end position="76"/>
    </location>
</feature>
<dbReference type="AlphaFoldDB" id="A0A346PK82"/>
<sequence>METVRRTARRTLDRLHRGSRPSSGNVRVAQCWWTYKTRVRGRTQRTRVRISPEDERQSGRSLRPLRSGSFRDVPPNCGVKPDPSLFAAIALAYF</sequence>
<protein>
    <submittedName>
        <fullName evidence="2">Uncharacterized protein</fullName>
    </submittedName>
</protein>
<evidence type="ECO:0000313" key="2">
    <source>
        <dbReference type="EMBL" id="AXR79927.1"/>
    </source>
</evidence>
<gene>
    <name evidence="2" type="ORF">AArcMg_4102</name>
</gene>
<feature type="compositionally biased region" description="Low complexity" evidence="1">
    <location>
        <begin position="59"/>
        <end position="68"/>
    </location>
</feature>
<geneLocation type="plasmid" evidence="3">
    <name>paarc-mg-01</name>
</geneLocation>
<keyword evidence="2" id="KW-0614">Plasmid</keyword>
<evidence type="ECO:0000256" key="1">
    <source>
        <dbReference type="SAM" id="MobiDB-lite"/>
    </source>
</evidence>
<organism evidence="2 3">
    <name type="scientific">Natrarchaeobaculum sulfurireducens</name>
    <dbReference type="NCBI Taxonomy" id="2044521"/>
    <lineage>
        <taxon>Archaea</taxon>
        <taxon>Methanobacteriati</taxon>
        <taxon>Methanobacteriota</taxon>
        <taxon>Stenosarchaea group</taxon>
        <taxon>Halobacteria</taxon>
        <taxon>Halobacteriales</taxon>
        <taxon>Natrialbaceae</taxon>
        <taxon>Natrarchaeobaculum</taxon>
    </lineage>
</organism>
<keyword evidence="3" id="KW-1185">Reference proteome</keyword>
<dbReference type="EMBL" id="CP027032">
    <property type="protein sequence ID" value="AXR79927.1"/>
    <property type="molecule type" value="Genomic_DNA"/>
</dbReference>
<dbReference type="Proteomes" id="UP000258613">
    <property type="component" value="Plasmid pAArc-Mg-01"/>
</dbReference>